<dbReference type="AlphaFoldDB" id="A0A1E3L0L9"/>
<accession>A0A1E3L0L9</accession>
<dbReference type="RefSeq" id="WP_175425211.1">
    <property type="nucleotide sequence ID" value="NZ_MDER01000065.1"/>
</dbReference>
<dbReference type="STRING" id="1886670.PTI45_03420"/>
<evidence type="ECO:0000313" key="2">
    <source>
        <dbReference type="Proteomes" id="UP000094578"/>
    </source>
</evidence>
<protein>
    <submittedName>
        <fullName evidence="1">Uncharacterized protein</fullName>
    </submittedName>
</protein>
<keyword evidence="2" id="KW-1185">Reference proteome</keyword>
<comment type="caution">
    <text evidence="1">The sequence shown here is derived from an EMBL/GenBank/DDBJ whole genome shotgun (WGS) entry which is preliminary data.</text>
</comment>
<dbReference type="EMBL" id="MDER01000065">
    <property type="protein sequence ID" value="ODP27183.1"/>
    <property type="molecule type" value="Genomic_DNA"/>
</dbReference>
<evidence type="ECO:0000313" key="1">
    <source>
        <dbReference type="EMBL" id="ODP27183.1"/>
    </source>
</evidence>
<gene>
    <name evidence="1" type="ORF">PTI45_03420</name>
</gene>
<sequence>MRNNTNENLTNFYMNLCYTCLDANECREEEACRACWADQGVLDAAKDDTQELLQAYYA</sequence>
<dbReference type="Proteomes" id="UP000094578">
    <property type="component" value="Unassembled WGS sequence"/>
</dbReference>
<name>A0A1E3L0L9_9BACL</name>
<proteinExistence type="predicted"/>
<organism evidence="1 2">
    <name type="scientific">Paenibacillus nuruki</name>
    <dbReference type="NCBI Taxonomy" id="1886670"/>
    <lineage>
        <taxon>Bacteria</taxon>
        <taxon>Bacillati</taxon>
        <taxon>Bacillota</taxon>
        <taxon>Bacilli</taxon>
        <taxon>Bacillales</taxon>
        <taxon>Paenibacillaceae</taxon>
        <taxon>Paenibacillus</taxon>
    </lineage>
</organism>
<reference evidence="1 2" key="1">
    <citation type="submission" date="2016-08" db="EMBL/GenBank/DDBJ databases">
        <title>Genome sequencing of Paenibacillus sp. TI45-13ar, isolated from Korean traditional nuruk.</title>
        <authorList>
            <person name="Kim S.-J."/>
        </authorList>
    </citation>
    <scope>NUCLEOTIDE SEQUENCE [LARGE SCALE GENOMIC DNA]</scope>
    <source>
        <strain evidence="1 2">TI45-13ar</strain>
    </source>
</reference>